<dbReference type="AlphaFoldDB" id="A0A6N3DK84"/>
<protein>
    <recommendedName>
        <fullName evidence="1">Methyltransferase type 11 domain-containing protein</fullName>
    </recommendedName>
</protein>
<feature type="domain" description="Methyltransferase type 11" evidence="1">
    <location>
        <begin position="398"/>
        <end position="496"/>
    </location>
</feature>
<dbReference type="SUPFAM" id="SSF53335">
    <property type="entry name" value="S-adenosyl-L-methionine-dependent methyltransferases"/>
    <property type="match status" value="2"/>
</dbReference>
<dbReference type="InterPro" id="IPR013216">
    <property type="entry name" value="Methyltransf_11"/>
</dbReference>
<name>A0A6N3DK84_9FIRM</name>
<dbReference type="EMBL" id="CACRUM010000066">
    <property type="protein sequence ID" value="VYU28595.1"/>
    <property type="molecule type" value="Genomic_DNA"/>
</dbReference>
<dbReference type="InterPro" id="IPR029063">
    <property type="entry name" value="SAM-dependent_MTases_sf"/>
</dbReference>
<sequence length="627" mass="72517">MTAKELSEKMVDEKNTLKLYAKYVEKALYTKGLRTNEEWKEYLEITSEIVSILHNLNDTSIDTVFAELCDHTAYSEKAYDNIKNILDKINLYIAQYEREMGICNVCGQEVYYLPLPVYYEQQRLKYGGKKTIPETLNRQKYVCPECGAVDRDRMIIGYMQKSGILQTAEKVLQIAPAKMIDVYIQQQLESDKYDTADLFMEGVTYQSDIQNMLEISDETYDLWICSHVLEHVADDRKALRELNRILKPDGCGILLVPLDLSREETDEEQGCSEAENWRRFGQGDHVRAYAKKDFIARVKECGFDLECVGKEYFGEVFFKNCGLIDTSTLYIVRKNKNKAKEYWDNYHEEERTRWWHSPKIIRHFNKNICGKPLDGWNAGGFELLKEYLHGRKIEKAISIGCGSAWKEIDLVKSGLVSSILCYDLSENMIRKAQGNACRENVEKQMRFICGDVFKSLEPNPQFDLVFWDNSLHHMENARQAVQFSYQILKENGYLYCNDYVGASRFQRTDMEMAIVNGIRLYLPDEIFVKPGGGEYQRFYVGPTVEQIINMDPSEAADSENIIPAIKENFIHADIRYAGGLIYLVCMEDIIHNITEDDPLLGYLLELDDQTIKFGLSQYAVILAQKRG</sequence>
<feature type="domain" description="Methyltransferase type 11" evidence="1">
    <location>
        <begin position="203"/>
        <end position="251"/>
    </location>
</feature>
<dbReference type="PANTHER" id="PTHR43861">
    <property type="entry name" value="TRANS-ACONITATE 2-METHYLTRANSFERASE-RELATED"/>
    <property type="match status" value="1"/>
</dbReference>
<evidence type="ECO:0000313" key="2">
    <source>
        <dbReference type="EMBL" id="VYU28595.1"/>
    </source>
</evidence>
<accession>A0A6N3DK84</accession>
<dbReference type="Gene3D" id="3.40.50.150">
    <property type="entry name" value="Vaccinia Virus protein VP39"/>
    <property type="match status" value="2"/>
</dbReference>
<dbReference type="GO" id="GO:0008757">
    <property type="term" value="F:S-adenosylmethionine-dependent methyltransferase activity"/>
    <property type="evidence" value="ECO:0007669"/>
    <property type="project" value="InterPro"/>
</dbReference>
<evidence type="ECO:0000259" key="1">
    <source>
        <dbReference type="Pfam" id="PF08241"/>
    </source>
</evidence>
<reference evidence="2" key="1">
    <citation type="submission" date="2019-11" db="EMBL/GenBank/DDBJ databases">
        <authorList>
            <person name="Feng L."/>
        </authorList>
    </citation>
    <scope>NUCLEOTIDE SEQUENCE</scope>
    <source>
        <strain evidence="2">RintestinalisLFYP67</strain>
    </source>
</reference>
<dbReference type="CDD" id="cd02440">
    <property type="entry name" value="AdoMet_MTases"/>
    <property type="match status" value="2"/>
</dbReference>
<dbReference type="RefSeq" id="WP_173885714.1">
    <property type="nucleotide sequence ID" value="NZ_CACRUM010000066.1"/>
</dbReference>
<dbReference type="PANTHER" id="PTHR43861:SF1">
    <property type="entry name" value="TRANS-ACONITATE 2-METHYLTRANSFERASE"/>
    <property type="match status" value="1"/>
</dbReference>
<proteinExistence type="predicted"/>
<gene>
    <name evidence="2" type="ORF">RILFYP67_01514</name>
</gene>
<dbReference type="Pfam" id="PF08241">
    <property type="entry name" value="Methyltransf_11"/>
    <property type="match status" value="2"/>
</dbReference>
<organism evidence="2">
    <name type="scientific">Roseburia intestinalis</name>
    <dbReference type="NCBI Taxonomy" id="166486"/>
    <lineage>
        <taxon>Bacteria</taxon>
        <taxon>Bacillati</taxon>
        <taxon>Bacillota</taxon>
        <taxon>Clostridia</taxon>
        <taxon>Lachnospirales</taxon>
        <taxon>Lachnospiraceae</taxon>
        <taxon>Roseburia</taxon>
    </lineage>
</organism>